<evidence type="ECO:0000313" key="2">
    <source>
        <dbReference type="EMBL" id="TXG91355.1"/>
    </source>
</evidence>
<feature type="domain" description="HTH marR-type" evidence="1">
    <location>
        <begin position="32"/>
        <end position="134"/>
    </location>
</feature>
<comment type="caution">
    <text evidence="2">The sequence shown here is derived from an EMBL/GenBank/DDBJ whole genome shotgun (WGS) entry which is preliminary data.</text>
</comment>
<evidence type="ECO:0000259" key="1">
    <source>
        <dbReference type="SMART" id="SM00347"/>
    </source>
</evidence>
<sequence length="167" mass="18136">MDDVQWLDDEEREAWLALIALITRLPSALDTQLQRDSGMTHFEYSVMAQLSMADGGRLQLAVLARRSNASLSRLSHVVTKLERLGWVVRDAIPESRASDAVLTEAGREKMADAAPGHVAAVRSLVFDGLSPAQTRQLAKVSRLVTTQLDIGIAADAADGARNRTSIT</sequence>
<proteinExistence type="predicted"/>
<reference evidence="2 3" key="1">
    <citation type="submission" date="2018-07" db="EMBL/GenBank/DDBJ databases">
        <title>Genome sequence of Rhodococcus rhodnii ATCC 35071 from Rhodnius prolixus.</title>
        <authorList>
            <person name="Patel V."/>
            <person name="Vogel K.J."/>
        </authorList>
    </citation>
    <scope>NUCLEOTIDE SEQUENCE [LARGE SCALE GENOMIC DNA]</scope>
    <source>
        <strain evidence="2 3">ATCC 35071</strain>
    </source>
</reference>
<dbReference type="InterPro" id="IPR000835">
    <property type="entry name" value="HTH_MarR-typ"/>
</dbReference>
<dbReference type="InterPro" id="IPR039422">
    <property type="entry name" value="MarR/SlyA-like"/>
</dbReference>
<gene>
    <name evidence="2" type="ORF">DW322_15475</name>
</gene>
<dbReference type="Proteomes" id="UP000471120">
    <property type="component" value="Unassembled WGS sequence"/>
</dbReference>
<dbReference type="GO" id="GO:0006950">
    <property type="term" value="P:response to stress"/>
    <property type="evidence" value="ECO:0007669"/>
    <property type="project" value="TreeGrafter"/>
</dbReference>
<dbReference type="Gene3D" id="1.10.10.10">
    <property type="entry name" value="Winged helix-like DNA-binding domain superfamily/Winged helix DNA-binding domain"/>
    <property type="match status" value="1"/>
</dbReference>
<dbReference type="EMBL" id="QRCM01000001">
    <property type="protein sequence ID" value="TXG91355.1"/>
    <property type="molecule type" value="Genomic_DNA"/>
</dbReference>
<dbReference type="InterPro" id="IPR036390">
    <property type="entry name" value="WH_DNA-bd_sf"/>
</dbReference>
<dbReference type="InterPro" id="IPR036388">
    <property type="entry name" value="WH-like_DNA-bd_sf"/>
</dbReference>
<dbReference type="SUPFAM" id="SSF46785">
    <property type="entry name" value="Winged helix' DNA-binding domain"/>
    <property type="match status" value="1"/>
</dbReference>
<evidence type="ECO:0000313" key="3">
    <source>
        <dbReference type="Proteomes" id="UP000471120"/>
    </source>
</evidence>
<dbReference type="RefSeq" id="WP_010836187.1">
    <property type="nucleotide sequence ID" value="NZ_QRCM01000001.1"/>
</dbReference>
<dbReference type="AlphaFoldDB" id="A0A6P2CFL7"/>
<dbReference type="GO" id="GO:0003700">
    <property type="term" value="F:DNA-binding transcription factor activity"/>
    <property type="evidence" value="ECO:0007669"/>
    <property type="project" value="InterPro"/>
</dbReference>
<organism evidence="2 3">
    <name type="scientific">Rhodococcus rhodnii</name>
    <dbReference type="NCBI Taxonomy" id="38312"/>
    <lineage>
        <taxon>Bacteria</taxon>
        <taxon>Bacillati</taxon>
        <taxon>Actinomycetota</taxon>
        <taxon>Actinomycetes</taxon>
        <taxon>Mycobacteriales</taxon>
        <taxon>Nocardiaceae</taxon>
        <taxon>Rhodococcus</taxon>
    </lineage>
</organism>
<dbReference type="PANTHER" id="PTHR33164">
    <property type="entry name" value="TRANSCRIPTIONAL REGULATOR, MARR FAMILY"/>
    <property type="match status" value="1"/>
</dbReference>
<dbReference type="SMART" id="SM00347">
    <property type="entry name" value="HTH_MARR"/>
    <property type="match status" value="1"/>
</dbReference>
<protein>
    <submittedName>
        <fullName evidence="2">MarR family transcriptional regulator</fullName>
    </submittedName>
</protein>
<name>A0A6P2CFL7_9NOCA</name>
<dbReference type="PANTHER" id="PTHR33164:SF99">
    <property type="entry name" value="MARR FAMILY REGULATORY PROTEIN"/>
    <property type="match status" value="1"/>
</dbReference>
<accession>A0A6P2CFL7</accession>